<dbReference type="RefSeq" id="WP_278476721.1">
    <property type="nucleotide sequence ID" value="NZ_JABZRE010000001.1"/>
</dbReference>
<evidence type="ECO:0000313" key="2">
    <source>
        <dbReference type="EMBL" id="MBF1306269.1"/>
    </source>
</evidence>
<keyword evidence="1" id="KW-0812">Transmembrane</keyword>
<evidence type="ECO:0000313" key="3">
    <source>
        <dbReference type="Proteomes" id="UP000758611"/>
    </source>
</evidence>
<feature type="transmembrane region" description="Helical" evidence="1">
    <location>
        <begin position="131"/>
        <end position="153"/>
    </location>
</feature>
<feature type="transmembrane region" description="Helical" evidence="1">
    <location>
        <begin position="97"/>
        <end position="119"/>
    </location>
</feature>
<name>A0A930DXX2_9FIRM</name>
<dbReference type="Proteomes" id="UP000758611">
    <property type="component" value="Unassembled WGS sequence"/>
</dbReference>
<protein>
    <submittedName>
        <fullName evidence="2">Uncharacterized protein</fullName>
    </submittedName>
</protein>
<keyword evidence="1" id="KW-1133">Transmembrane helix</keyword>
<sequence>MKIDSNKSMIYQLTYESNESVMLKNYLDSLPNSWDSMEFLFEQFITNGELINRYSFYEFEDLYSLELFKRNKNSQAKVDWAVYYMTVLDFKSSVRRFLIATLISFGFFTFFIELANLFIRQDTLSILETAFGFLIIFSIVSLVFVIFKIFVLFSKKKKISLFINEVKKLKPNELCGSKLKDIVVNKTSIDFYNKFDSALMEADDRSLRLINFK</sequence>
<dbReference type="EMBL" id="JABZRE010000001">
    <property type="protein sequence ID" value="MBF1306269.1"/>
    <property type="molecule type" value="Genomic_DNA"/>
</dbReference>
<keyword evidence="1" id="KW-0472">Membrane</keyword>
<accession>A0A930DXX2</accession>
<reference evidence="2" key="1">
    <citation type="submission" date="2020-04" db="EMBL/GenBank/DDBJ databases">
        <title>Deep metagenomics examines the oral microbiome during advanced dental caries in children, revealing novel taxa and co-occurrences with host molecules.</title>
        <authorList>
            <person name="Baker J.L."/>
            <person name="Morton J.T."/>
            <person name="Dinis M."/>
            <person name="Alvarez R."/>
            <person name="Tran N.C."/>
            <person name="Knight R."/>
            <person name="Edlund A."/>
        </authorList>
    </citation>
    <scope>NUCLEOTIDE SEQUENCE</scope>
    <source>
        <strain evidence="2">JCVI_23_bin.11</strain>
    </source>
</reference>
<gene>
    <name evidence="2" type="ORF">HXM94_00580</name>
</gene>
<organism evidence="2 3">
    <name type="scientific">Parvimonas micra</name>
    <dbReference type="NCBI Taxonomy" id="33033"/>
    <lineage>
        <taxon>Bacteria</taxon>
        <taxon>Bacillati</taxon>
        <taxon>Bacillota</taxon>
        <taxon>Tissierellia</taxon>
        <taxon>Tissierellales</taxon>
        <taxon>Peptoniphilaceae</taxon>
        <taxon>Parvimonas</taxon>
    </lineage>
</organism>
<dbReference type="AlphaFoldDB" id="A0A930DXX2"/>
<comment type="caution">
    <text evidence="2">The sequence shown here is derived from an EMBL/GenBank/DDBJ whole genome shotgun (WGS) entry which is preliminary data.</text>
</comment>
<proteinExistence type="predicted"/>
<evidence type="ECO:0000256" key="1">
    <source>
        <dbReference type="SAM" id="Phobius"/>
    </source>
</evidence>